<dbReference type="Pfam" id="PF13472">
    <property type="entry name" value="Lipase_GDSL_2"/>
    <property type="match status" value="1"/>
</dbReference>
<keyword evidence="6" id="KW-1185">Reference proteome</keyword>
<dbReference type="SUPFAM" id="SSF52266">
    <property type="entry name" value="SGNH hydrolase"/>
    <property type="match status" value="1"/>
</dbReference>
<dbReference type="RefSeq" id="WP_108857730.1">
    <property type="nucleotide sequence ID" value="NZ_OMOI01000002.1"/>
</dbReference>
<dbReference type="SUPFAM" id="SSF55166">
    <property type="entry name" value="Hedgehog/DD-peptidase"/>
    <property type="match status" value="1"/>
</dbReference>
<dbReference type="InterPro" id="IPR013830">
    <property type="entry name" value="SGNH_hydro"/>
</dbReference>
<proteinExistence type="predicted"/>
<dbReference type="Pfam" id="PF00656">
    <property type="entry name" value="Peptidase_C14"/>
    <property type="match status" value="1"/>
</dbReference>
<dbReference type="PANTHER" id="PTHR48104">
    <property type="entry name" value="METACASPASE-4"/>
    <property type="match status" value="1"/>
</dbReference>
<dbReference type="Proteomes" id="UP000244911">
    <property type="component" value="Unassembled WGS sequence"/>
</dbReference>
<evidence type="ECO:0000259" key="4">
    <source>
        <dbReference type="Pfam" id="PF13472"/>
    </source>
</evidence>
<dbReference type="InterPro" id="IPR011600">
    <property type="entry name" value="Pept_C14_caspase"/>
</dbReference>
<evidence type="ECO:0000313" key="5">
    <source>
        <dbReference type="EMBL" id="SPF78741.1"/>
    </source>
</evidence>
<evidence type="ECO:0000313" key="6">
    <source>
        <dbReference type="Proteomes" id="UP000244911"/>
    </source>
</evidence>
<evidence type="ECO:0000259" key="2">
    <source>
        <dbReference type="Pfam" id="PF00656"/>
    </source>
</evidence>
<dbReference type="GO" id="GO:0006508">
    <property type="term" value="P:proteolysis"/>
    <property type="evidence" value="ECO:0007669"/>
    <property type="project" value="InterPro"/>
</dbReference>
<reference evidence="6" key="1">
    <citation type="submission" date="2018-03" db="EMBL/GenBank/DDBJ databases">
        <authorList>
            <person name="Rodrigo-Torres L."/>
            <person name="Arahal R. D."/>
            <person name="Lucena T."/>
        </authorList>
    </citation>
    <scope>NUCLEOTIDE SEQUENCE [LARGE SCALE GENOMIC DNA]</scope>
    <source>
        <strain evidence="6">CECT 8811</strain>
    </source>
</reference>
<feature type="compositionally biased region" description="Low complexity" evidence="1">
    <location>
        <begin position="844"/>
        <end position="864"/>
    </location>
</feature>
<evidence type="ECO:0000256" key="1">
    <source>
        <dbReference type="SAM" id="MobiDB-lite"/>
    </source>
</evidence>
<dbReference type="Gene3D" id="3.40.50.1110">
    <property type="entry name" value="SGNH hydrolase"/>
    <property type="match status" value="1"/>
</dbReference>
<gene>
    <name evidence="5" type="ORF">ALP8811_02672</name>
</gene>
<feature type="region of interest" description="Disordered" evidence="1">
    <location>
        <begin position="833"/>
        <end position="876"/>
    </location>
</feature>
<feature type="domain" description="Peptidase C14 caspase" evidence="2">
    <location>
        <begin position="358"/>
        <end position="618"/>
    </location>
</feature>
<dbReference type="PANTHER" id="PTHR48104:SF30">
    <property type="entry name" value="METACASPASE-1"/>
    <property type="match status" value="1"/>
</dbReference>
<dbReference type="GO" id="GO:0004197">
    <property type="term" value="F:cysteine-type endopeptidase activity"/>
    <property type="evidence" value="ECO:0007669"/>
    <property type="project" value="InterPro"/>
</dbReference>
<feature type="compositionally biased region" description="Basic and acidic residues" evidence="1">
    <location>
        <begin position="865"/>
        <end position="876"/>
    </location>
</feature>
<dbReference type="InterPro" id="IPR009045">
    <property type="entry name" value="Zn_M74/Hedgehog-like"/>
</dbReference>
<dbReference type="GO" id="GO:0005737">
    <property type="term" value="C:cytoplasm"/>
    <property type="evidence" value="ECO:0007669"/>
    <property type="project" value="TreeGrafter"/>
</dbReference>
<dbReference type="GO" id="GO:0016788">
    <property type="term" value="F:hydrolase activity, acting on ester bonds"/>
    <property type="evidence" value="ECO:0007669"/>
    <property type="project" value="UniProtKB-ARBA"/>
</dbReference>
<feature type="region of interest" description="Disordered" evidence="1">
    <location>
        <begin position="633"/>
        <end position="659"/>
    </location>
</feature>
<evidence type="ECO:0000259" key="3">
    <source>
        <dbReference type="Pfam" id="PF08291"/>
    </source>
</evidence>
<dbReference type="CDD" id="cd00229">
    <property type="entry name" value="SGNH_hydrolase"/>
    <property type="match status" value="1"/>
</dbReference>
<evidence type="ECO:0008006" key="7">
    <source>
        <dbReference type="Google" id="ProtNLM"/>
    </source>
</evidence>
<dbReference type="OrthoDB" id="500593at2"/>
<sequence>MARISVEQLMSQMADPNVAEEDLAKYFILDEERSGAFNPMFELNPKTVEIPEGPDARARTAAAMNFFNWASRAKRQGKFKDKVNAGYTGPIIVSEGDSWFQYPVRLHDTIDYLMKPYAVFSLGAAGDLLKRMADKQEYLKALEEQKGEILLLSGGGNDLVAGGALASHLEKYDPALKPADYLLPSFQTLLDDAIHNYGRMFRDVQQHFPHVSVLCHGYDYPIPDGGRWLGAPMEEQEILDKKLQRAIAVEMMDAFNRRLRRLTRSVPNATYLDCRGLVKDKHWHDELHPDNTGYAEVARKFQKEIKKIEADRISPAPIVSGPFGLASDLEADIHPTPVIAGGTPKGMSLHVGLNLVDPAHYDGWDGKLAACEADALDMEALAEAEGFTPTRLLTADATRQNVVDQIEQAAAELKAGDMFLLTVSGHGGRVPDFNQDEDHDGDDKMDETLCLFDFQIADDELYMLWTKFQAGVRVLVVPDTCHSGSMIRFGPGAPTTLFGRPMSPNPNVRAMPLYIEERVWRANEAAYREASKSYSALKESVMTSPLSSPIQASVLNLGACKDTQFAMDGPRNGAFTGALLKVWADGAFKGDYRSFRAAIDEEIDSDSQNPQLFETLLKEPNFVTDRPFTLLPARGGRTTSIGGPTHASAEDEEGDENDQIPDSEVRAILDAKARGAGFRDSTAALNWPDYAKFDKFMRSLGLRNFSTDEFLILGGGHSTPGGACQGKNLYPPRNLWTNIAKTAQVIDHLRDRLGKPIAITNAYRGPAYNKCIGGATSSQHMAFRALDFKVSGMDAPQVATALRWLRDKEGFFTGGIGRYNSFTHIDTRGTNATWPPAFRDDALPSKSPLLPKKPGASSKPSTPSKPDKPQTSRIPDKIPALADRIAILISTILAKTRSAPGDFTPSAFAEPTTRSAGQFDPDTTSATAQQALQSAVNASSVISFVENLTPQQKEDVLLSTLFAQRAADAAFDPVKDRAAWFVKYMEMLSVLGWSREAAPVEASQKMKGNGSFDQVILATLAQVATGNQFRIVESAIEALRGLTQDDGKIKLFDFETSSSTGGNFQIGSAEAAGHVISMALGAFNFTFKDRKQNVLFVSWGKNELDYWLSAQKLTLSPDIYADVRDIVRDKLADTRKALIADIDLG</sequence>
<dbReference type="InterPro" id="IPR050452">
    <property type="entry name" value="Metacaspase"/>
</dbReference>
<dbReference type="Pfam" id="PF08291">
    <property type="entry name" value="Peptidase_M15_3"/>
    <property type="match status" value="1"/>
</dbReference>
<dbReference type="Gene3D" id="3.40.50.1460">
    <property type="match status" value="1"/>
</dbReference>
<accession>A0A2R8ARP8</accession>
<feature type="domain" description="Peptidase M15A C-terminal" evidence="3">
    <location>
        <begin position="739"/>
        <end position="826"/>
    </location>
</feature>
<dbReference type="Gene3D" id="3.30.1380.10">
    <property type="match status" value="1"/>
</dbReference>
<dbReference type="InterPro" id="IPR013230">
    <property type="entry name" value="Peptidase_M15A_C"/>
</dbReference>
<name>A0A2R8ARP8_9RHOB</name>
<feature type="compositionally biased region" description="Acidic residues" evidence="1">
    <location>
        <begin position="650"/>
        <end position="659"/>
    </location>
</feature>
<organism evidence="5 6">
    <name type="scientific">Aliiroseovarius pelagivivens</name>
    <dbReference type="NCBI Taxonomy" id="1639690"/>
    <lineage>
        <taxon>Bacteria</taxon>
        <taxon>Pseudomonadati</taxon>
        <taxon>Pseudomonadota</taxon>
        <taxon>Alphaproteobacteria</taxon>
        <taxon>Rhodobacterales</taxon>
        <taxon>Paracoccaceae</taxon>
        <taxon>Aliiroseovarius</taxon>
    </lineage>
</organism>
<dbReference type="InterPro" id="IPR036514">
    <property type="entry name" value="SGNH_hydro_sf"/>
</dbReference>
<feature type="region of interest" description="Disordered" evidence="1">
    <location>
        <begin position="903"/>
        <end position="925"/>
    </location>
</feature>
<feature type="domain" description="SGNH hydrolase-type esterase" evidence="4">
    <location>
        <begin position="86"/>
        <end position="295"/>
    </location>
</feature>
<dbReference type="AlphaFoldDB" id="A0A2R8ARP8"/>
<dbReference type="EMBL" id="OMOI01000002">
    <property type="protein sequence ID" value="SPF78741.1"/>
    <property type="molecule type" value="Genomic_DNA"/>
</dbReference>
<protein>
    <recommendedName>
        <fullName evidence="7">Peptidase M15A C-terminal domain-containing protein</fullName>
    </recommendedName>
</protein>